<dbReference type="GO" id="GO:0003824">
    <property type="term" value="F:catalytic activity"/>
    <property type="evidence" value="ECO:0007669"/>
    <property type="project" value="UniProtKB-KW"/>
</dbReference>
<dbReference type="SUPFAM" id="SSF56672">
    <property type="entry name" value="DNA/RNA polymerases"/>
    <property type="match status" value="1"/>
</dbReference>
<evidence type="ECO:0000313" key="5">
    <source>
        <dbReference type="EMBL" id="GMF43853.1"/>
    </source>
</evidence>
<dbReference type="FunFam" id="3.30.70.270:FF:000020">
    <property type="entry name" value="Transposon Tf2-6 polyprotein-like Protein"/>
    <property type="match status" value="1"/>
</dbReference>
<evidence type="ECO:0000259" key="3">
    <source>
        <dbReference type="Pfam" id="PF00078"/>
    </source>
</evidence>
<dbReference type="InterPro" id="IPR043128">
    <property type="entry name" value="Rev_trsase/Diguanyl_cyclase"/>
</dbReference>
<feature type="domain" description="Reverse transcriptase/retrotransposon-derived protein RNase H-like" evidence="4">
    <location>
        <begin position="410"/>
        <end position="508"/>
    </location>
</feature>
<dbReference type="PANTHER" id="PTHR37984">
    <property type="entry name" value="PROTEIN CBG26694"/>
    <property type="match status" value="1"/>
</dbReference>
<dbReference type="PANTHER" id="PTHR37984:SF5">
    <property type="entry name" value="PROTEIN NYNRIN-LIKE"/>
    <property type="match status" value="1"/>
</dbReference>
<dbReference type="InterPro" id="IPR050951">
    <property type="entry name" value="Retrovirus_Pol_polyprotein"/>
</dbReference>
<gene>
    <name evidence="5" type="ORF">Pfra01_001501800</name>
</gene>
<comment type="caution">
    <text evidence="5">The sequence shown here is derived from an EMBL/GenBank/DDBJ whole genome shotgun (WGS) entry which is preliminary data.</text>
</comment>
<reference evidence="5" key="1">
    <citation type="submission" date="2023-04" db="EMBL/GenBank/DDBJ databases">
        <title>Phytophthora fragariaefolia NBRC 109709.</title>
        <authorList>
            <person name="Ichikawa N."/>
            <person name="Sato H."/>
            <person name="Tonouchi N."/>
        </authorList>
    </citation>
    <scope>NUCLEOTIDE SEQUENCE</scope>
    <source>
        <strain evidence="5">NBRC 109709</strain>
    </source>
</reference>
<dbReference type="Gene3D" id="3.30.70.270">
    <property type="match status" value="2"/>
</dbReference>
<sequence length="695" mass="78389">MFSLEWDLTVTHDIILGKPWFSRFNPVIARRTHEVTLDLGLLDPFWFIEEDERLFQLVEEIEAAGRTGHGSCWYAGRRVGPGYEASASPIARLLQDYTDCFPDELPNELPVSRVVEFGLTKKPDARPSPRAPFRLSKTEQEALKLFGEDLLEKMWIETSGAPWVSSIFAVPKNDPVTGKAPSKAEWIRSGTASLPVRWVMDYRYVNSQTEVPKIPLPRIDELFDQMVGCRLFSTLELVQRYHQMRVEPASRKYTASRTESETYQWCVAPMGMSGIPGVWSRLMRMLFWSLQFCGSLFGRPVYFSRTEAEHIAHLTAVFEVLRAQKLYGRLAKCKFGCESVDFLSHTVSAAGLQVDQRKTRTIEDWPTPMSVRDLQSSLGLCGYYRRFIGHYASIVLPLSELLKNDVLWTWTDTQHKARMHLKAALQQAPVLKLPDYTKRFLVTTDASGFCCGAVLSQKHAGEDHPVAFISKKFSRHEINWPTHEKELFAIELALRKWRHYLHGRVFDVFTDNSACKWFLSHPNVSGKLARCLAFFGQFSLVLHHVKGSTNAVADALSRVAKPAFEDTPVETSSISVLPPSQTSEIKLLAAQKHVWRGASDWGPTGHDKAQGIAANNRDSPSRRSYQAAISSWLSTQPSLPSTDQALGSQNANHRQPGYAAERKRHVIPSGGWKTRSTSLCTSQPDPEDDPYSGSS</sequence>
<dbReference type="Pfam" id="PF00078">
    <property type="entry name" value="RVT_1"/>
    <property type="match status" value="1"/>
</dbReference>
<dbReference type="Gene3D" id="3.10.10.10">
    <property type="entry name" value="HIV Type 1 Reverse Transcriptase, subunit A, domain 1"/>
    <property type="match status" value="1"/>
</dbReference>
<evidence type="ECO:0000259" key="4">
    <source>
        <dbReference type="Pfam" id="PF17919"/>
    </source>
</evidence>
<feature type="compositionally biased region" description="Polar residues" evidence="2">
    <location>
        <begin position="674"/>
        <end position="684"/>
    </location>
</feature>
<feature type="compositionally biased region" description="Acidic residues" evidence="2">
    <location>
        <begin position="685"/>
        <end position="695"/>
    </location>
</feature>
<organism evidence="5 6">
    <name type="scientific">Phytophthora fragariaefolia</name>
    <dbReference type="NCBI Taxonomy" id="1490495"/>
    <lineage>
        <taxon>Eukaryota</taxon>
        <taxon>Sar</taxon>
        <taxon>Stramenopiles</taxon>
        <taxon>Oomycota</taxon>
        <taxon>Peronosporomycetes</taxon>
        <taxon>Peronosporales</taxon>
        <taxon>Peronosporaceae</taxon>
        <taxon>Phytophthora</taxon>
    </lineage>
</organism>
<dbReference type="Proteomes" id="UP001165121">
    <property type="component" value="Unassembled WGS sequence"/>
</dbReference>
<dbReference type="CDD" id="cd09274">
    <property type="entry name" value="RNase_HI_RT_Ty3"/>
    <property type="match status" value="1"/>
</dbReference>
<dbReference type="InterPro" id="IPR000477">
    <property type="entry name" value="RT_dom"/>
</dbReference>
<dbReference type="AlphaFoldDB" id="A0A9W6XRM0"/>
<dbReference type="Pfam" id="PF17919">
    <property type="entry name" value="RT_RNaseH_2"/>
    <property type="match status" value="1"/>
</dbReference>
<evidence type="ECO:0000313" key="6">
    <source>
        <dbReference type="Proteomes" id="UP001165121"/>
    </source>
</evidence>
<feature type="domain" description="Reverse transcriptase" evidence="3">
    <location>
        <begin position="200"/>
        <end position="347"/>
    </location>
</feature>
<proteinExistence type="predicted"/>
<feature type="region of interest" description="Disordered" evidence="2">
    <location>
        <begin position="598"/>
        <end position="695"/>
    </location>
</feature>
<keyword evidence="6" id="KW-1185">Reference proteome</keyword>
<evidence type="ECO:0000256" key="1">
    <source>
        <dbReference type="ARBA" id="ARBA00023268"/>
    </source>
</evidence>
<dbReference type="EMBL" id="BSXT01001594">
    <property type="protein sequence ID" value="GMF43853.1"/>
    <property type="molecule type" value="Genomic_DNA"/>
</dbReference>
<dbReference type="InterPro" id="IPR043502">
    <property type="entry name" value="DNA/RNA_pol_sf"/>
</dbReference>
<dbReference type="OrthoDB" id="167658at2759"/>
<feature type="compositionally biased region" description="Polar residues" evidence="2">
    <location>
        <begin position="616"/>
        <end position="653"/>
    </location>
</feature>
<protein>
    <submittedName>
        <fullName evidence="5">Unnamed protein product</fullName>
    </submittedName>
</protein>
<evidence type="ECO:0000256" key="2">
    <source>
        <dbReference type="SAM" id="MobiDB-lite"/>
    </source>
</evidence>
<keyword evidence="1" id="KW-0511">Multifunctional enzyme</keyword>
<name>A0A9W6XRM0_9STRA</name>
<accession>A0A9W6XRM0</accession>
<dbReference type="InterPro" id="IPR041577">
    <property type="entry name" value="RT_RNaseH_2"/>
</dbReference>
<dbReference type="CDD" id="cd01647">
    <property type="entry name" value="RT_LTR"/>
    <property type="match status" value="1"/>
</dbReference>